<dbReference type="SMART" id="SM00829">
    <property type="entry name" value="PKS_ER"/>
    <property type="match status" value="1"/>
</dbReference>
<dbReference type="InterPro" id="IPR020843">
    <property type="entry name" value="ER"/>
</dbReference>
<protein>
    <recommendedName>
        <fullName evidence="1">Enoyl reductase (ER) domain-containing protein</fullName>
    </recommendedName>
</protein>
<dbReference type="GO" id="GO:0016491">
    <property type="term" value="F:oxidoreductase activity"/>
    <property type="evidence" value="ECO:0007669"/>
    <property type="project" value="InterPro"/>
</dbReference>
<dbReference type="Pfam" id="PF00107">
    <property type="entry name" value="ADH_zinc_N"/>
    <property type="match status" value="1"/>
</dbReference>
<feature type="domain" description="Enoyl reductase (ER)" evidence="1">
    <location>
        <begin position="39"/>
        <end position="340"/>
    </location>
</feature>
<dbReference type="Gene3D" id="3.90.180.10">
    <property type="entry name" value="Medium-chain alcohol dehydrogenases, catalytic domain"/>
    <property type="match status" value="1"/>
</dbReference>
<comment type="caution">
    <text evidence="2">The sequence shown here is derived from an EMBL/GenBank/DDBJ whole genome shotgun (WGS) entry which is preliminary data.</text>
</comment>
<keyword evidence="3" id="KW-1185">Reference proteome</keyword>
<dbReference type="Proteomes" id="UP001345827">
    <property type="component" value="Unassembled WGS sequence"/>
</dbReference>
<dbReference type="InterPro" id="IPR052585">
    <property type="entry name" value="Lipid_raft_assoc_Zn_ADH"/>
</dbReference>
<evidence type="ECO:0000259" key="1">
    <source>
        <dbReference type="SMART" id="SM00829"/>
    </source>
</evidence>
<dbReference type="PANTHER" id="PTHR43482:SF1">
    <property type="entry name" value="PROTEIN AST1-RELATED"/>
    <property type="match status" value="1"/>
</dbReference>
<dbReference type="SUPFAM" id="SSF51735">
    <property type="entry name" value="NAD(P)-binding Rossmann-fold domains"/>
    <property type="match status" value="1"/>
</dbReference>
<dbReference type="PANTHER" id="PTHR43482">
    <property type="entry name" value="PROTEIN AST1-RELATED"/>
    <property type="match status" value="1"/>
</dbReference>
<evidence type="ECO:0000313" key="2">
    <source>
        <dbReference type="EMBL" id="KAK5541959.1"/>
    </source>
</evidence>
<dbReference type="InterPro" id="IPR013149">
    <property type="entry name" value="ADH-like_C"/>
</dbReference>
<name>A0AAV9QF19_9PEZI</name>
<proteinExistence type="predicted"/>
<dbReference type="Pfam" id="PF08240">
    <property type="entry name" value="ADH_N"/>
    <property type="match status" value="1"/>
</dbReference>
<dbReference type="AlphaFoldDB" id="A0AAV9QF19"/>
<dbReference type="InterPro" id="IPR013154">
    <property type="entry name" value="ADH-like_N"/>
</dbReference>
<dbReference type="Gene3D" id="3.40.50.720">
    <property type="entry name" value="NAD(P)-binding Rossmann-like Domain"/>
    <property type="match status" value="1"/>
</dbReference>
<dbReference type="EMBL" id="JAXLQG010000003">
    <property type="protein sequence ID" value="KAK5541959.1"/>
    <property type="molecule type" value="Genomic_DNA"/>
</dbReference>
<evidence type="ECO:0000313" key="3">
    <source>
        <dbReference type="Proteomes" id="UP001345827"/>
    </source>
</evidence>
<dbReference type="InterPro" id="IPR036291">
    <property type="entry name" value="NAD(P)-bd_dom_sf"/>
</dbReference>
<dbReference type="SUPFAM" id="SSF50129">
    <property type="entry name" value="GroES-like"/>
    <property type="match status" value="1"/>
</dbReference>
<gene>
    <name evidence="2" type="ORF">LTR25_001844</name>
</gene>
<dbReference type="InterPro" id="IPR011032">
    <property type="entry name" value="GroES-like_sf"/>
</dbReference>
<accession>A0AAV9QF19</accession>
<reference evidence="2 3" key="1">
    <citation type="submission" date="2023-06" db="EMBL/GenBank/DDBJ databases">
        <title>Black Yeasts Isolated from many extreme environments.</title>
        <authorList>
            <person name="Coleine C."/>
            <person name="Stajich J.E."/>
            <person name="Selbmann L."/>
        </authorList>
    </citation>
    <scope>NUCLEOTIDE SEQUENCE [LARGE SCALE GENOMIC DNA]</scope>
    <source>
        <strain evidence="2 3">CCFEE 5887</strain>
    </source>
</reference>
<organism evidence="2 3">
    <name type="scientific">Vermiconidia calcicola</name>
    <dbReference type="NCBI Taxonomy" id="1690605"/>
    <lineage>
        <taxon>Eukaryota</taxon>
        <taxon>Fungi</taxon>
        <taxon>Dikarya</taxon>
        <taxon>Ascomycota</taxon>
        <taxon>Pezizomycotina</taxon>
        <taxon>Dothideomycetes</taxon>
        <taxon>Dothideomycetidae</taxon>
        <taxon>Mycosphaerellales</taxon>
        <taxon>Extremaceae</taxon>
        <taxon>Vermiconidia</taxon>
    </lineage>
</organism>
<sequence>MAASMQPKASHNECSNARLPQTMKAISLIRDDTTGVTPASLKTVILPIPQAKPGHLLVKICAAAINPSDVLNWDGGFPYTTYPRVPGRDFAGVVEDGDSWWIGKKVFGSSGRSISFTQDGTHAEYCQIPEGAAVPMPSVLSFAQAACIGVPWSTASIMLKRARVQPSDTVLVLGACGAVGSSAVQLARAKACRVITAARRDFADINTATDSELTGVRDLTSGKGVDVVIDTVGDPALMQNALKVLAVRGRLCFIAAPRTADALFSFNLKDLYRAEHSIVGCNSLQYDAEEIGANLCELIDGFESGQHKAVPTKDIHTVPLEKATEAYEAVRRKDGRKYVIVW</sequence>